<gene>
    <name evidence="2" type="ORF">P879_04709</name>
</gene>
<feature type="compositionally biased region" description="Polar residues" evidence="1">
    <location>
        <begin position="1168"/>
        <end position="1177"/>
    </location>
</feature>
<feature type="compositionally biased region" description="Polar residues" evidence="1">
    <location>
        <begin position="1188"/>
        <end position="1198"/>
    </location>
</feature>
<dbReference type="EMBL" id="JTDF01008288">
    <property type="protein sequence ID" value="KAF8564586.1"/>
    <property type="molecule type" value="Genomic_DNA"/>
</dbReference>
<reference evidence="2 3" key="1">
    <citation type="submission" date="2019-07" db="EMBL/GenBank/DDBJ databases">
        <title>Annotation for the trematode Paragonimus westermani.</title>
        <authorList>
            <person name="Choi Y.-J."/>
        </authorList>
    </citation>
    <scope>NUCLEOTIDE SEQUENCE [LARGE SCALE GENOMIC DNA]</scope>
    <source>
        <strain evidence="2">180907_Pwestermani</strain>
    </source>
</reference>
<proteinExistence type="predicted"/>
<organism evidence="2 3">
    <name type="scientific">Paragonimus westermani</name>
    <dbReference type="NCBI Taxonomy" id="34504"/>
    <lineage>
        <taxon>Eukaryota</taxon>
        <taxon>Metazoa</taxon>
        <taxon>Spiralia</taxon>
        <taxon>Lophotrochozoa</taxon>
        <taxon>Platyhelminthes</taxon>
        <taxon>Trematoda</taxon>
        <taxon>Digenea</taxon>
        <taxon>Plagiorchiida</taxon>
        <taxon>Troglotremata</taxon>
        <taxon>Troglotrematidae</taxon>
        <taxon>Paragonimus</taxon>
    </lineage>
</organism>
<protein>
    <recommendedName>
        <fullName evidence="4">CABIT domain-containing protein</fullName>
    </recommendedName>
</protein>
<dbReference type="OrthoDB" id="6258948at2759"/>
<comment type="caution">
    <text evidence="2">The sequence shown here is derived from an EMBL/GenBank/DDBJ whole genome shotgun (WGS) entry which is preliminary data.</text>
</comment>
<sequence>MAFVSTPPQPQHHMLWNHLPPTSKRLSCSSQEQSEQKLWDFYDKYSTERELLSSRIKYGGLAQSAIQLNCYDNLPKRVLIGSMGTPVTAHLTYPDTPTVGRMTKQLCTYPLELTQHQSLIDLKRSQQVNAISASNNCLPGSSSTFEWVRNNSSSLKISHSSTHSASSAFVRFTIQDLIQQECYMSPVSYPLDHPSRLVRVECRKPGCHCVLKNELALALKIVSNVSLVRGNWIRPKSQTNIIQRGHRMISSRFTHSHPTLQDSLTITHPHASLSHTEEPNSVVYTKPSPIILTTCSPTWFEVVNKSNNGPADISSPNCVEVPVWSSGKALWRAKPNYFLLRKSIQCMFAYVNQPITMSSTDVYKQDHSILNIDGHRTVNLRPGTVLQLINCRLCRLVSNHDTLNTLHSPFGIVGRHRTKTISMLQCAVVGDKVLCSVAAAASDLSPHDAIRWFADGPRLVYIPLDTKTMVCSPVAEKLAFSETSASRLSGHVAKNTGLHSLISLLSQYRLPVVVRPISGLRPNEWCFVKNMECMQAETQPKEQECSMKSSLVRLDGCFHGDLIFLEPISDCRLDSIINQCQKPQLNRDGQAVNLNSRFFVVTPDMLSQHNFFVANSSCAAQHTRELEVHATRVSHFLAACHPSEGLIYLLKHLEDITLSSTTGPSYIPLTRTLGPVGVSIKHATVYSAIASLTAAAAIATQDHGDYTKCPSYSREIQSDKLLTTGSGFGTLSPLSCIDHYQSSSCLMGLKTYTHASLSSSLQASEADQMNALCDEIEDIYYYVRNGRFPVQSHSMTSLIHHTTPPSRLDQLKYGSAPISPRPCDHVYDHTGENPVRKQTKKTDEYMCGNVLKLSSIQAEQTKHSSLVPVPQKQDALVEKHHTPLFQDVTGVRQFQTLTQKQHTQDSELNNDKLHVNKDKWANFGHKMLNAAAIYTKKVVTNLPETSSEVDNPPVMVAQQLPAHYGTEHGRKGQRWYTNKKVLKMSTTMDSQTRTWSNLVDVSQIVNDPHDDAQGAVVKKTQVKHKDCSGMLTSTLLSPEKSPQTSKVLAVSDNKEHYSLSRYSSNKYFATPFSSTALTASVSSGSNVMVRSMNWYPNQSNSQRRHKQIPSTLVVHPLQTIQTSCTSAQLSKSPIQIIRLEQSPKQTWLNTVEGINHIRAQQVRDSVGDQPQNANSAKISAEYHKKASHLSSVQKTNQSRADESHPCAVDTSVNRHYCACQPNFSNNSIRPAAWRHCGDNPKAANKILDNKQMSPHHALRKVYSNENEKHNGLKKEQIGSPYHNWHSNTLPQIRHSLIIPSPDNEVAVDPSSNGVITPRKDLHVMSHSCGMRTPANYAPVPIQSDHTFRPHYAEQSKPPQYIFPSNWAS</sequence>
<name>A0A8T0DB58_9TREM</name>
<evidence type="ECO:0000313" key="2">
    <source>
        <dbReference type="EMBL" id="KAF8564586.1"/>
    </source>
</evidence>
<accession>A0A8T0DB58</accession>
<feature type="region of interest" description="Disordered" evidence="1">
    <location>
        <begin position="1163"/>
        <end position="1203"/>
    </location>
</feature>
<evidence type="ECO:0008006" key="4">
    <source>
        <dbReference type="Google" id="ProtNLM"/>
    </source>
</evidence>
<evidence type="ECO:0000313" key="3">
    <source>
        <dbReference type="Proteomes" id="UP000699462"/>
    </source>
</evidence>
<keyword evidence="3" id="KW-1185">Reference proteome</keyword>
<dbReference type="Proteomes" id="UP000699462">
    <property type="component" value="Unassembled WGS sequence"/>
</dbReference>
<evidence type="ECO:0000256" key="1">
    <source>
        <dbReference type="SAM" id="MobiDB-lite"/>
    </source>
</evidence>